<comment type="caution">
    <text evidence="9">The sequence shown here is derived from an EMBL/GenBank/DDBJ whole genome shotgun (WGS) entry which is preliminary data.</text>
</comment>
<evidence type="ECO:0000256" key="3">
    <source>
        <dbReference type="ARBA" id="ARBA00022490"/>
    </source>
</evidence>
<dbReference type="HAMAP" id="MF_00090">
    <property type="entry name" value="PIMT"/>
    <property type="match status" value="1"/>
</dbReference>
<keyword evidence="6 7" id="KW-0949">S-adenosyl-L-methionine</keyword>
<evidence type="ECO:0000313" key="10">
    <source>
        <dbReference type="Proteomes" id="UP001165565"/>
    </source>
</evidence>
<proteinExistence type="inferred from homology"/>
<dbReference type="InterPro" id="IPR029063">
    <property type="entry name" value="SAM-dependent_MTases_sf"/>
</dbReference>
<evidence type="ECO:0000256" key="4">
    <source>
        <dbReference type="ARBA" id="ARBA00022603"/>
    </source>
</evidence>
<dbReference type="GO" id="GO:0005737">
    <property type="term" value="C:cytoplasm"/>
    <property type="evidence" value="ECO:0007669"/>
    <property type="project" value="UniProtKB-SubCell"/>
</dbReference>
<comment type="function">
    <text evidence="7">Catalyzes the methyl esterification of L-isoaspartyl residues in peptides and proteins that result from spontaneous decomposition of normal L-aspartyl and L-asparaginyl residues. It plays a role in the repair and/or degradation of damaged proteins.</text>
</comment>
<feature type="chain" id="PRO_5041308621" description="Protein-L-isoaspartate O-methyltransferase" evidence="8">
    <location>
        <begin position="24"/>
        <end position="279"/>
    </location>
</feature>
<dbReference type="Gene3D" id="3.40.50.150">
    <property type="entry name" value="Vaccinia Virus protein VP39"/>
    <property type="match status" value="1"/>
</dbReference>
<dbReference type="SUPFAM" id="SSF53335">
    <property type="entry name" value="S-adenosyl-L-methionine-dependent methyltransferases"/>
    <property type="match status" value="1"/>
</dbReference>
<evidence type="ECO:0000256" key="1">
    <source>
        <dbReference type="ARBA" id="ARBA00004496"/>
    </source>
</evidence>
<keyword evidence="8" id="KW-0732">Signal</keyword>
<protein>
    <recommendedName>
        <fullName evidence="7">Protein-L-isoaspartate O-methyltransferase</fullName>
        <ecNumber evidence="7">2.1.1.77</ecNumber>
    </recommendedName>
    <alternativeName>
        <fullName evidence="7">L-isoaspartyl protein carboxyl methyltransferase</fullName>
    </alternativeName>
    <alternativeName>
        <fullName evidence="7">Protein L-isoaspartyl methyltransferase</fullName>
    </alternativeName>
    <alternativeName>
        <fullName evidence="7">Protein-beta-aspartate methyltransferase</fullName>
        <shortName evidence="7">PIMT</shortName>
    </alternativeName>
</protein>
<dbReference type="Pfam" id="PF01135">
    <property type="entry name" value="PCMT"/>
    <property type="match status" value="1"/>
</dbReference>
<evidence type="ECO:0000313" key="9">
    <source>
        <dbReference type="EMBL" id="MCW6536540.1"/>
    </source>
</evidence>
<dbReference type="RefSeq" id="WP_265270113.1">
    <property type="nucleotide sequence ID" value="NZ_JANFAV010000014.1"/>
</dbReference>
<evidence type="ECO:0000256" key="2">
    <source>
        <dbReference type="ARBA" id="ARBA00005369"/>
    </source>
</evidence>
<evidence type="ECO:0000256" key="5">
    <source>
        <dbReference type="ARBA" id="ARBA00022679"/>
    </source>
</evidence>
<keyword evidence="3 7" id="KW-0963">Cytoplasm</keyword>
<reference evidence="9" key="1">
    <citation type="submission" date="2022-06" db="EMBL/GenBank/DDBJ databases">
        <title>Sphingomonas sp. nov. isolated from rhizosphere soil of tomato.</title>
        <authorList>
            <person name="Dong H."/>
            <person name="Gao R."/>
        </authorList>
    </citation>
    <scope>NUCLEOTIDE SEQUENCE</scope>
    <source>
        <strain evidence="9">MMSM24</strain>
    </source>
</reference>
<dbReference type="Proteomes" id="UP001165565">
    <property type="component" value="Unassembled WGS sequence"/>
</dbReference>
<dbReference type="CDD" id="cd02440">
    <property type="entry name" value="AdoMet_MTases"/>
    <property type="match status" value="1"/>
</dbReference>
<dbReference type="GO" id="GO:0004719">
    <property type="term" value="F:protein-L-isoaspartate (D-aspartate) O-methyltransferase activity"/>
    <property type="evidence" value="ECO:0007669"/>
    <property type="project" value="UniProtKB-UniRule"/>
</dbReference>
<evidence type="ECO:0000256" key="7">
    <source>
        <dbReference type="HAMAP-Rule" id="MF_00090"/>
    </source>
</evidence>
<gene>
    <name evidence="7" type="primary">pcm</name>
    <name evidence="9" type="ORF">NEE01_17320</name>
</gene>
<comment type="subcellular location">
    <subcellularLocation>
        <location evidence="1 7">Cytoplasm</location>
    </subcellularLocation>
</comment>
<dbReference type="InterPro" id="IPR000682">
    <property type="entry name" value="PCMT"/>
</dbReference>
<dbReference type="AlphaFoldDB" id="A0AA42CRB0"/>
<accession>A0AA42CRB0</accession>
<dbReference type="EC" id="2.1.1.77" evidence="7"/>
<name>A0AA42CRB0_9SPHN</name>
<dbReference type="NCBIfam" id="NF001453">
    <property type="entry name" value="PRK00312.1"/>
    <property type="match status" value="1"/>
</dbReference>
<comment type="catalytic activity">
    <reaction evidence="7">
        <text>[protein]-L-isoaspartate + S-adenosyl-L-methionine = [protein]-L-isoaspartate alpha-methyl ester + S-adenosyl-L-homocysteine</text>
        <dbReference type="Rhea" id="RHEA:12705"/>
        <dbReference type="Rhea" id="RHEA-COMP:12143"/>
        <dbReference type="Rhea" id="RHEA-COMP:12144"/>
        <dbReference type="ChEBI" id="CHEBI:57856"/>
        <dbReference type="ChEBI" id="CHEBI:59789"/>
        <dbReference type="ChEBI" id="CHEBI:90596"/>
        <dbReference type="ChEBI" id="CHEBI:90598"/>
        <dbReference type="EC" id="2.1.1.77"/>
    </reaction>
</comment>
<dbReference type="FunFam" id="3.40.50.150:FF:000010">
    <property type="entry name" value="Protein-L-isoaspartate O-methyltransferase"/>
    <property type="match status" value="1"/>
</dbReference>
<dbReference type="GO" id="GO:0032259">
    <property type="term" value="P:methylation"/>
    <property type="evidence" value="ECO:0007669"/>
    <property type="project" value="UniProtKB-KW"/>
</dbReference>
<organism evidence="9 10">
    <name type="scientific">Sphingomonas lycopersici</name>
    <dbReference type="NCBI Taxonomy" id="2951807"/>
    <lineage>
        <taxon>Bacteria</taxon>
        <taxon>Pseudomonadati</taxon>
        <taxon>Pseudomonadota</taxon>
        <taxon>Alphaproteobacteria</taxon>
        <taxon>Sphingomonadales</taxon>
        <taxon>Sphingomonadaceae</taxon>
        <taxon>Sphingomonas</taxon>
    </lineage>
</organism>
<feature type="signal peptide" evidence="8">
    <location>
        <begin position="1"/>
        <end position="23"/>
    </location>
</feature>
<dbReference type="PROSITE" id="PS01279">
    <property type="entry name" value="PCMT"/>
    <property type="match status" value="1"/>
</dbReference>
<comment type="similarity">
    <text evidence="2 7">Belongs to the methyltransferase superfamily. L-isoaspartyl/D-aspartyl protein methyltransferase family.</text>
</comment>
<evidence type="ECO:0000256" key="6">
    <source>
        <dbReference type="ARBA" id="ARBA00022691"/>
    </source>
</evidence>
<sequence length="279" mass="29023">MARAARQWWWAALAATIAAPAAAHKRSDAQAMTAAVRAGVHRAAADADNAELARVLVAMAAVPRDAFVPPALRKQAFADRSLEIGDGQTISAPSVVAVMTAAAQLPPHANVLDVGTGSGYQAAVLARLADRVASVEIVPDLAAAARERLARLGYANVEVRAGDGYAGWPERAPFDAIIVAAGSDKVPAPLLDQLKVGGRLVMPVGATWASEQLLVVTKTAPGKTMRCSLGWTMFVPLTGAGARDERVRGGVFDTSIPNCFSAPVIAPMFVSAKDEPSKE</sequence>
<keyword evidence="5 7" id="KW-0808">Transferase</keyword>
<dbReference type="PANTHER" id="PTHR11579">
    <property type="entry name" value="PROTEIN-L-ISOASPARTATE O-METHYLTRANSFERASE"/>
    <property type="match status" value="1"/>
</dbReference>
<keyword evidence="10" id="KW-1185">Reference proteome</keyword>
<evidence type="ECO:0000256" key="8">
    <source>
        <dbReference type="SAM" id="SignalP"/>
    </source>
</evidence>
<feature type="active site" evidence="7">
    <location>
        <position position="91"/>
    </location>
</feature>
<dbReference type="GO" id="GO:0030091">
    <property type="term" value="P:protein repair"/>
    <property type="evidence" value="ECO:0007669"/>
    <property type="project" value="UniProtKB-UniRule"/>
</dbReference>
<dbReference type="EMBL" id="JANFAV010000014">
    <property type="protein sequence ID" value="MCW6536540.1"/>
    <property type="molecule type" value="Genomic_DNA"/>
</dbReference>
<keyword evidence="4 7" id="KW-0489">Methyltransferase</keyword>
<dbReference type="NCBIfam" id="TIGR00080">
    <property type="entry name" value="pimt"/>
    <property type="match status" value="1"/>
</dbReference>
<dbReference type="PANTHER" id="PTHR11579:SF0">
    <property type="entry name" value="PROTEIN-L-ISOASPARTATE(D-ASPARTATE) O-METHYLTRANSFERASE"/>
    <property type="match status" value="1"/>
</dbReference>